<feature type="non-terminal residue" evidence="1">
    <location>
        <position position="1"/>
    </location>
</feature>
<evidence type="ECO:0000313" key="1">
    <source>
        <dbReference type="EMBL" id="PKK59103.1"/>
    </source>
</evidence>
<protein>
    <submittedName>
        <fullName evidence="1">Uncharacterized protein</fullName>
    </submittedName>
</protein>
<reference evidence="1 2" key="1">
    <citation type="submission" date="2016-04" db="EMBL/GenBank/DDBJ databases">
        <title>Genome analyses suggest a sexual origin of heterokaryosis in a supposedly ancient asexual fungus.</title>
        <authorList>
            <person name="Ropars J."/>
            <person name="Sedzielewska K."/>
            <person name="Noel J."/>
            <person name="Charron P."/>
            <person name="Farinelli L."/>
            <person name="Marton T."/>
            <person name="Kruger M."/>
            <person name="Pelin A."/>
            <person name="Brachmann A."/>
            <person name="Corradi N."/>
        </authorList>
    </citation>
    <scope>NUCLEOTIDE SEQUENCE [LARGE SCALE GENOMIC DNA]</scope>
    <source>
        <strain evidence="1 2">C2</strain>
    </source>
</reference>
<sequence length="77" mass="9294">WNVVRNDGSPDRKKYLGILTTCERKINPQTQEEYDFHINDNVNCLKKAYNENLAQKYIKEYLAKRATGYEEYKYYHP</sequence>
<comment type="caution">
    <text evidence="1">The sequence shown here is derived from an EMBL/GenBank/DDBJ whole genome shotgun (WGS) entry which is preliminary data.</text>
</comment>
<dbReference type="Proteomes" id="UP000233469">
    <property type="component" value="Unassembled WGS sequence"/>
</dbReference>
<reference evidence="1 2" key="2">
    <citation type="submission" date="2017-10" db="EMBL/GenBank/DDBJ databases">
        <title>Extensive intraspecific genome diversity in a model arbuscular mycorrhizal fungus.</title>
        <authorList>
            <person name="Chen E.C.H."/>
            <person name="Morin E."/>
            <person name="Baudet D."/>
            <person name="Noel J."/>
            <person name="Ndikumana S."/>
            <person name="Charron P."/>
            <person name="St-Onge C."/>
            <person name="Giorgi J."/>
            <person name="Grigoriev I.V."/>
            <person name="Roux C."/>
            <person name="Martin F.M."/>
            <person name="Corradi N."/>
        </authorList>
    </citation>
    <scope>NUCLEOTIDE SEQUENCE [LARGE SCALE GENOMIC DNA]</scope>
    <source>
        <strain evidence="1 2">C2</strain>
    </source>
</reference>
<gene>
    <name evidence="1" type="ORF">RhiirC2_762966</name>
</gene>
<accession>A0A2N1MBV0</accession>
<name>A0A2N1MBV0_9GLOM</name>
<organism evidence="1 2">
    <name type="scientific">Rhizophagus irregularis</name>
    <dbReference type="NCBI Taxonomy" id="588596"/>
    <lineage>
        <taxon>Eukaryota</taxon>
        <taxon>Fungi</taxon>
        <taxon>Fungi incertae sedis</taxon>
        <taxon>Mucoromycota</taxon>
        <taxon>Glomeromycotina</taxon>
        <taxon>Glomeromycetes</taxon>
        <taxon>Glomerales</taxon>
        <taxon>Glomeraceae</taxon>
        <taxon>Rhizophagus</taxon>
    </lineage>
</organism>
<dbReference type="AlphaFoldDB" id="A0A2N1MBV0"/>
<evidence type="ECO:0000313" key="2">
    <source>
        <dbReference type="Proteomes" id="UP000233469"/>
    </source>
</evidence>
<feature type="non-terminal residue" evidence="1">
    <location>
        <position position="77"/>
    </location>
</feature>
<dbReference type="EMBL" id="LLXL01003219">
    <property type="protein sequence ID" value="PKK59103.1"/>
    <property type="molecule type" value="Genomic_DNA"/>
</dbReference>
<proteinExistence type="predicted"/>